<dbReference type="STRING" id="520767.ATZ99_22290"/>
<protein>
    <submittedName>
        <fullName evidence="3">Spore cortex-lytic enzyme</fullName>
    </submittedName>
</protein>
<dbReference type="Gene3D" id="1.10.101.10">
    <property type="entry name" value="PGBD-like superfamily/PGBD"/>
    <property type="match status" value="1"/>
</dbReference>
<dbReference type="EMBL" id="LOHZ01000045">
    <property type="protein sequence ID" value="KYO63986.1"/>
    <property type="molecule type" value="Genomic_DNA"/>
</dbReference>
<reference evidence="3 4" key="1">
    <citation type="submission" date="2015-12" db="EMBL/GenBank/DDBJ databases">
        <title>Draft genome of Thermovenabulum gondwanense isolated from a red thermophilic microbial mat colonisisng an outflow channel of a bore well.</title>
        <authorList>
            <person name="Patel B.K."/>
        </authorList>
    </citation>
    <scope>NUCLEOTIDE SEQUENCE [LARGE SCALE GENOMIC DNA]</scope>
    <source>
        <strain evidence="3 4">R270</strain>
    </source>
</reference>
<dbReference type="InterPro" id="IPR036366">
    <property type="entry name" value="PGBDSf"/>
</dbReference>
<sequence>MRKKMLIFFIILLMGILITSHVFASTSGIVLKEGMRGREVALLQQKLKELGYYYGSVDGVFGWRTKLAVMNFQRSRGLKVDGIAGYWTLRALNLSFDNTYRGYEGRFSARDIELLARLVYAEARGEPYIGQVAVAASVLNRIKSPLYPNSIPEVIFQIEGGRYQYSCVPDGQINLVPDETARKAVYDALSGFDPSKGAIGYYNPKKTNDLWVRQRPVTVIIGDHVFFK</sequence>
<name>A0A161PV13_9FIRM</name>
<dbReference type="InterPro" id="IPR036365">
    <property type="entry name" value="PGBD-like_sf"/>
</dbReference>
<feature type="domain" description="Peptidoglycan binding-like" evidence="1">
    <location>
        <begin position="36"/>
        <end position="92"/>
    </location>
</feature>
<accession>A0A161PV13</accession>
<dbReference type="SUPFAM" id="SSF47090">
    <property type="entry name" value="PGBD-like"/>
    <property type="match status" value="1"/>
</dbReference>
<dbReference type="RefSeq" id="WP_068749321.1">
    <property type="nucleotide sequence ID" value="NZ_LOHZ01000045.1"/>
</dbReference>
<dbReference type="InterPro" id="IPR011105">
    <property type="entry name" value="Cell_wall_hydrolase_SleB"/>
</dbReference>
<dbReference type="Proteomes" id="UP000075737">
    <property type="component" value="Unassembled WGS sequence"/>
</dbReference>
<dbReference type="GO" id="GO:0016787">
    <property type="term" value="F:hydrolase activity"/>
    <property type="evidence" value="ECO:0007669"/>
    <property type="project" value="InterPro"/>
</dbReference>
<dbReference type="InterPro" id="IPR042047">
    <property type="entry name" value="SleB_dom1"/>
</dbReference>
<evidence type="ECO:0000259" key="2">
    <source>
        <dbReference type="Pfam" id="PF07486"/>
    </source>
</evidence>
<dbReference type="InterPro" id="IPR002477">
    <property type="entry name" value="Peptidoglycan-bd-like"/>
</dbReference>
<dbReference type="OrthoDB" id="9785345at2"/>
<dbReference type="Gene3D" id="6.20.240.60">
    <property type="match status" value="1"/>
</dbReference>
<evidence type="ECO:0000313" key="4">
    <source>
        <dbReference type="Proteomes" id="UP000075737"/>
    </source>
</evidence>
<dbReference type="PATRIC" id="fig|520767.4.peg.2359"/>
<evidence type="ECO:0000259" key="1">
    <source>
        <dbReference type="Pfam" id="PF01471"/>
    </source>
</evidence>
<dbReference type="Pfam" id="PF07486">
    <property type="entry name" value="Hydrolase_2"/>
    <property type="match status" value="1"/>
</dbReference>
<proteinExistence type="predicted"/>
<dbReference type="AlphaFoldDB" id="A0A161PV13"/>
<dbReference type="Gene3D" id="1.10.10.2520">
    <property type="entry name" value="Cell wall hydrolase SleB, domain 1"/>
    <property type="match status" value="1"/>
</dbReference>
<gene>
    <name evidence="3" type="primary">sleB_2</name>
    <name evidence="3" type="ORF">ATZ99_22290</name>
</gene>
<feature type="domain" description="Cell wall hydrolase SleB" evidence="2">
    <location>
        <begin position="125"/>
        <end position="227"/>
    </location>
</feature>
<organism evidence="3 4">
    <name type="scientific">Thermovenabulum gondwanense</name>
    <dbReference type="NCBI Taxonomy" id="520767"/>
    <lineage>
        <taxon>Bacteria</taxon>
        <taxon>Bacillati</taxon>
        <taxon>Bacillota</taxon>
        <taxon>Clostridia</taxon>
        <taxon>Thermosediminibacterales</taxon>
        <taxon>Thermosediminibacteraceae</taxon>
        <taxon>Thermovenabulum</taxon>
    </lineage>
</organism>
<keyword evidence="4" id="KW-1185">Reference proteome</keyword>
<evidence type="ECO:0000313" key="3">
    <source>
        <dbReference type="EMBL" id="KYO63986.1"/>
    </source>
</evidence>
<dbReference type="Pfam" id="PF01471">
    <property type="entry name" value="PG_binding_1"/>
    <property type="match status" value="1"/>
</dbReference>
<comment type="caution">
    <text evidence="3">The sequence shown here is derived from an EMBL/GenBank/DDBJ whole genome shotgun (WGS) entry which is preliminary data.</text>
</comment>